<dbReference type="GO" id="GO:0017119">
    <property type="term" value="C:Golgi transport complex"/>
    <property type="evidence" value="ECO:0007669"/>
    <property type="project" value="InterPro"/>
</dbReference>
<dbReference type="Proteomes" id="UP000236291">
    <property type="component" value="Unassembled WGS sequence"/>
</dbReference>
<comment type="similarity">
    <text evidence="2">Belongs to the COG8 family.</text>
</comment>
<evidence type="ECO:0000256" key="3">
    <source>
        <dbReference type="ARBA" id="ARBA00020983"/>
    </source>
</evidence>
<dbReference type="EMBL" id="ASHM01093091">
    <property type="protein sequence ID" value="PNX64455.1"/>
    <property type="molecule type" value="Genomic_DNA"/>
</dbReference>
<dbReference type="PANTHER" id="PTHR21311:SF0">
    <property type="entry name" value="CONSERVED OLIGOMERIC GOLGI COMPLEX SUBUNIT 8"/>
    <property type="match status" value="1"/>
</dbReference>
<evidence type="ECO:0000256" key="1">
    <source>
        <dbReference type="ARBA" id="ARBA00004395"/>
    </source>
</evidence>
<keyword evidence="6" id="KW-0333">Golgi apparatus</keyword>
<sequence>MEWEGAVSGSSDMEEIPIPLPLASESQQPYVSELLSFTLDRLHKEPELLRVDAERIRRQMQEVAVGNYRSFIAAADALLAIRHEVSSIDNHLESM</sequence>
<organism evidence="9 10">
    <name type="scientific">Trifolium pratense</name>
    <name type="common">Red clover</name>
    <dbReference type="NCBI Taxonomy" id="57577"/>
    <lineage>
        <taxon>Eukaryota</taxon>
        <taxon>Viridiplantae</taxon>
        <taxon>Streptophyta</taxon>
        <taxon>Embryophyta</taxon>
        <taxon>Tracheophyta</taxon>
        <taxon>Spermatophyta</taxon>
        <taxon>Magnoliopsida</taxon>
        <taxon>eudicotyledons</taxon>
        <taxon>Gunneridae</taxon>
        <taxon>Pentapetalae</taxon>
        <taxon>rosids</taxon>
        <taxon>fabids</taxon>
        <taxon>Fabales</taxon>
        <taxon>Fabaceae</taxon>
        <taxon>Papilionoideae</taxon>
        <taxon>50 kb inversion clade</taxon>
        <taxon>NPAAA clade</taxon>
        <taxon>Hologalegina</taxon>
        <taxon>IRL clade</taxon>
        <taxon>Trifolieae</taxon>
        <taxon>Trifolium</taxon>
    </lineage>
</organism>
<keyword evidence="4" id="KW-0813">Transport</keyword>
<dbReference type="GO" id="GO:0000139">
    <property type="term" value="C:Golgi membrane"/>
    <property type="evidence" value="ECO:0007669"/>
    <property type="project" value="UniProtKB-SubCell"/>
</dbReference>
<reference evidence="9 10" key="2">
    <citation type="journal article" date="2017" name="Front. Plant Sci.">
        <title>Gene Classification and Mining of Molecular Markers Useful in Red Clover (Trifolium pratense) Breeding.</title>
        <authorList>
            <person name="Istvanek J."/>
            <person name="Dluhosova J."/>
            <person name="Dluhos P."/>
            <person name="Patkova L."/>
            <person name="Nedelnik J."/>
            <person name="Repkova J."/>
        </authorList>
    </citation>
    <scope>NUCLEOTIDE SEQUENCE [LARGE SCALE GENOMIC DNA]</scope>
    <source>
        <strain evidence="10">cv. Tatra</strain>
        <tissue evidence="9">Young leaves</tissue>
    </source>
</reference>
<name>A0A2K3KDR7_TRIPR</name>
<dbReference type="AlphaFoldDB" id="A0A2K3KDR7"/>
<comment type="subcellular location">
    <subcellularLocation>
        <location evidence="1">Golgi apparatus membrane</location>
        <topology evidence="1">Peripheral membrane protein</topology>
    </subcellularLocation>
</comment>
<dbReference type="STRING" id="57577.A0A2K3KDR7"/>
<feature type="non-terminal residue" evidence="9">
    <location>
        <position position="95"/>
    </location>
</feature>
<evidence type="ECO:0000256" key="8">
    <source>
        <dbReference type="ARBA" id="ARBA00031347"/>
    </source>
</evidence>
<evidence type="ECO:0000256" key="5">
    <source>
        <dbReference type="ARBA" id="ARBA00022927"/>
    </source>
</evidence>
<evidence type="ECO:0000256" key="7">
    <source>
        <dbReference type="ARBA" id="ARBA00023136"/>
    </source>
</evidence>
<evidence type="ECO:0000256" key="6">
    <source>
        <dbReference type="ARBA" id="ARBA00023034"/>
    </source>
</evidence>
<dbReference type="GO" id="GO:0006891">
    <property type="term" value="P:intra-Golgi vesicle-mediated transport"/>
    <property type="evidence" value="ECO:0007669"/>
    <property type="project" value="TreeGrafter"/>
</dbReference>
<evidence type="ECO:0000313" key="9">
    <source>
        <dbReference type="EMBL" id="PNX64455.1"/>
    </source>
</evidence>
<keyword evidence="7" id="KW-0472">Membrane</keyword>
<protein>
    <recommendedName>
        <fullName evidence="3">Conserved oligomeric Golgi complex subunit 8</fullName>
    </recommendedName>
    <alternativeName>
        <fullName evidence="8">Component of oligomeric Golgi complex 8</fullName>
    </alternativeName>
</protein>
<comment type="caution">
    <text evidence="9">The sequence shown here is derived from an EMBL/GenBank/DDBJ whole genome shotgun (WGS) entry which is preliminary data.</text>
</comment>
<reference evidence="9 10" key="1">
    <citation type="journal article" date="2014" name="Am. J. Bot.">
        <title>Genome assembly and annotation for red clover (Trifolium pratense; Fabaceae).</title>
        <authorList>
            <person name="Istvanek J."/>
            <person name="Jaros M."/>
            <person name="Krenek A."/>
            <person name="Repkova J."/>
        </authorList>
    </citation>
    <scope>NUCLEOTIDE SEQUENCE [LARGE SCALE GENOMIC DNA]</scope>
    <source>
        <strain evidence="10">cv. Tatra</strain>
        <tissue evidence="9">Young leaves</tissue>
    </source>
</reference>
<evidence type="ECO:0000313" key="10">
    <source>
        <dbReference type="Proteomes" id="UP000236291"/>
    </source>
</evidence>
<gene>
    <name evidence="9" type="ORF">L195_g054027</name>
</gene>
<evidence type="ECO:0000256" key="4">
    <source>
        <dbReference type="ARBA" id="ARBA00022448"/>
    </source>
</evidence>
<dbReference type="InterPro" id="IPR007255">
    <property type="entry name" value="COG8"/>
</dbReference>
<keyword evidence="5" id="KW-0653">Protein transport</keyword>
<proteinExistence type="inferred from homology"/>
<dbReference type="Pfam" id="PF04124">
    <property type="entry name" value="Dor1"/>
    <property type="match status" value="1"/>
</dbReference>
<evidence type="ECO:0000256" key="2">
    <source>
        <dbReference type="ARBA" id="ARBA00006419"/>
    </source>
</evidence>
<dbReference type="PANTHER" id="PTHR21311">
    <property type="entry name" value="CONSERVED OLIGOMERIC GOLGI COMPLEX COMPONENT 8"/>
    <property type="match status" value="1"/>
</dbReference>
<dbReference type="GO" id="GO:0015031">
    <property type="term" value="P:protein transport"/>
    <property type="evidence" value="ECO:0007669"/>
    <property type="project" value="UniProtKB-KW"/>
</dbReference>
<accession>A0A2K3KDR7</accession>